<gene>
    <name evidence="2" type="ORF">SE17_06505</name>
</gene>
<protein>
    <recommendedName>
        <fullName evidence="4">Adenylate kinase</fullName>
    </recommendedName>
</protein>
<dbReference type="Gene3D" id="3.40.50.300">
    <property type="entry name" value="P-loop containing nucleotide triphosphate hydrolases"/>
    <property type="match status" value="1"/>
</dbReference>
<keyword evidence="3" id="KW-1185">Reference proteome</keyword>
<evidence type="ECO:0008006" key="4">
    <source>
        <dbReference type="Google" id="ProtNLM"/>
    </source>
</evidence>
<keyword evidence="1" id="KW-0472">Membrane</keyword>
<dbReference type="EMBL" id="LJCR01000139">
    <property type="protein sequence ID" value="KPV53978.1"/>
    <property type="molecule type" value="Genomic_DNA"/>
</dbReference>
<feature type="transmembrane region" description="Helical" evidence="1">
    <location>
        <begin position="84"/>
        <end position="101"/>
    </location>
</feature>
<dbReference type="SUPFAM" id="SSF52540">
    <property type="entry name" value="P-loop containing nucleoside triphosphate hydrolases"/>
    <property type="match status" value="1"/>
</dbReference>
<accession>A0A0P9FL72</accession>
<proteinExistence type="predicted"/>
<dbReference type="Proteomes" id="UP000050509">
    <property type="component" value="Unassembled WGS sequence"/>
</dbReference>
<dbReference type="PANTHER" id="PTHR37816:SF1">
    <property type="entry name" value="TOXIN"/>
    <property type="match status" value="1"/>
</dbReference>
<dbReference type="AlphaFoldDB" id="A0A0P9FL72"/>
<dbReference type="InterPro" id="IPR052922">
    <property type="entry name" value="Cytidylate_Kinase-2"/>
</dbReference>
<sequence>MPPPRRILIIGSTGSGKTTAAQTVAARCGLPRGERDGLHWEANWQAAPDDLFRARVERLVAGPAWVIDGNYSKVRDLTWGRAELIVWLDFALPIIFWRLFWRSIRRARTREVLWNDNYERFSHQFFSRDSLFLWALKTHARHRATYTALFRSAEYAHATKLRLPTPAAANAWLAQLPAALEQPLAV</sequence>
<evidence type="ECO:0000256" key="1">
    <source>
        <dbReference type="SAM" id="Phobius"/>
    </source>
</evidence>
<keyword evidence="1" id="KW-1133">Transmembrane helix</keyword>
<name>A0A0P9FL72_9CHLR</name>
<evidence type="ECO:0000313" key="3">
    <source>
        <dbReference type="Proteomes" id="UP000050509"/>
    </source>
</evidence>
<reference evidence="2 3" key="1">
    <citation type="submission" date="2015-09" db="EMBL/GenBank/DDBJ databases">
        <title>Draft genome sequence of Kouleothrix aurantiaca JCM 19913.</title>
        <authorList>
            <person name="Hemp J."/>
        </authorList>
    </citation>
    <scope>NUCLEOTIDE SEQUENCE [LARGE SCALE GENOMIC DNA]</scope>
    <source>
        <strain evidence="2 3">COM-B</strain>
    </source>
</reference>
<dbReference type="InterPro" id="IPR027417">
    <property type="entry name" value="P-loop_NTPase"/>
</dbReference>
<keyword evidence="1" id="KW-0812">Transmembrane</keyword>
<evidence type="ECO:0000313" key="2">
    <source>
        <dbReference type="EMBL" id="KPV53978.1"/>
    </source>
</evidence>
<comment type="caution">
    <text evidence="2">The sequence shown here is derived from an EMBL/GenBank/DDBJ whole genome shotgun (WGS) entry which is preliminary data.</text>
</comment>
<organism evidence="2 3">
    <name type="scientific">Kouleothrix aurantiaca</name>
    <dbReference type="NCBI Taxonomy" id="186479"/>
    <lineage>
        <taxon>Bacteria</taxon>
        <taxon>Bacillati</taxon>
        <taxon>Chloroflexota</taxon>
        <taxon>Chloroflexia</taxon>
        <taxon>Chloroflexales</taxon>
        <taxon>Roseiflexineae</taxon>
        <taxon>Roseiflexaceae</taxon>
        <taxon>Kouleothrix</taxon>
    </lineage>
</organism>
<dbReference type="PANTHER" id="PTHR37816">
    <property type="entry name" value="YALI0E33011P"/>
    <property type="match status" value="1"/>
</dbReference>